<feature type="domain" description="MH2" evidence="1">
    <location>
        <begin position="1"/>
        <end position="97"/>
    </location>
</feature>
<dbReference type="Proteomes" id="UP000095283">
    <property type="component" value="Unplaced"/>
</dbReference>
<dbReference type="Pfam" id="PF03166">
    <property type="entry name" value="MH2"/>
    <property type="match status" value="1"/>
</dbReference>
<dbReference type="GO" id="GO:0006355">
    <property type="term" value="P:regulation of DNA-templated transcription"/>
    <property type="evidence" value="ECO:0007669"/>
    <property type="project" value="InterPro"/>
</dbReference>
<dbReference type="GO" id="GO:0009791">
    <property type="term" value="P:post-embryonic development"/>
    <property type="evidence" value="ECO:0007669"/>
    <property type="project" value="UniProtKB-ARBA"/>
</dbReference>
<evidence type="ECO:0000313" key="2">
    <source>
        <dbReference type="Proteomes" id="UP000095283"/>
    </source>
</evidence>
<name>A0A1I7WGF1_HETBA</name>
<reference evidence="3" key="1">
    <citation type="submission" date="2016-11" db="UniProtKB">
        <authorList>
            <consortium name="WormBaseParasite"/>
        </authorList>
    </citation>
    <scope>IDENTIFICATION</scope>
</reference>
<accession>A0A1I7WGF1</accession>
<dbReference type="InterPro" id="IPR008984">
    <property type="entry name" value="SMAD_FHA_dom_sf"/>
</dbReference>
<dbReference type="InterPro" id="IPR017855">
    <property type="entry name" value="SMAD-like_dom_sf"/>
</dbReference>
<proteinExistence type="predicted"/>
<organism evidence="2 3">
    <name type="scientific">Heterorhabditis bacteriophora</name>
    <name type="common">Entomopathogenic nematode worm</name>
    <dbReference type="NCBI Taxonomy" id="37862"/>
    <lineage>
        <taxon>Eukaryota</taxon>
        <taxon>Metazoa</taxon>
        <taxon>Ecdysozoa</taxon>
        <taxon>Nematoda</taxon>
        <taxon>Chromadorea</taxon>
        <taxon>Rhabditida</taxon>
        <taxon>Rhabditina</taxon>
        <taxon>Rhabditomorpha</taxon>
        <taxon>Strongyloidea</taxon>
        <taxon>Heterorhabditidae</taxon>
        <taxon>Heterorhabditis</taxon>
    </lineage>
</organism>
<dbReference type="GO" id="GO:0050793">
    <property type="term" value="P:regulation of developmental process"/>
    <property type="evidence" value="ECO:0007669"/>
    <property type="project" value="UniProtKB-ARBA"/>
</dbReference>
<keyword evidence="2" id="KW-1185">Reference proteome</keyword>
<dbReference type="Gene3D" id="2.60.200.10">
    <property type="match status" value="1"/>
</dbReference>
<dbReference type="InterPro" id="IPR001132">
    <property type="entry name" value="SMAD_dom_Dwarfin-type"/>
</dbReference>
<dbReference type="GO" id="GO:0051239">
    <property type="term" value="P:regulation of multicellular organismal process"/>
    <property type="evidence" value="ECO:0007669"/>
    <property type="project" value="UniProtKB-ARBA"/>
</dbReference>
<dbReference type="SMART" id="SM00524">
    <property type="entry name" value="DWB"/>
    <property type="match status" value="1"/>
</dbReference>
<dbReference type="WBParaSite" id="Hba_04067">
    <property type="protein sequence ID" value="Hba_04067"/>
    <property type="gene ID" value="Hba_04067"/>
</dbReference>
<dbReference type="AlphaFoldDB" id="A0A1I7WGF1"/>
<evidence type="ECO:0000313" key="3">
    <source>
        <dbReference type="WBParaSite" id="Hba_04067"/>
    </source>
</evidence>
<sequence>MILSLENSGTRPLFLCMSASSSKPDTLRRLSPGYCIRVHKGEATASAPASERAAHTQRRDPALSHGNLVISVGKGWGPNYSRLFVTDIPCRYEALVSTAQHNRGDLHTVLFRCVVLGISFWKTTQDPLIVGRSHESRNAANVQASTYAFKGVRDCGFSPFQMINL</sequence>
<dbReference type="SUPFAM" id="SSF49879">
    <property type="entry name" value="SMAD/FHA domain"/>
    <property type="match status" value="1"/>
</dbReference>
<evidence type="ECO:0000259" key="1">
    <source>
        <dbReference type="SMART" id="SM00524"/>
    </source>
</evidence>
<protein>
    <submittedName>
        <fullName evidence="3">MH2 domain-containing protein</fullName>
    </submittedName>
</protein>